<reference evidence="2" key="2">
    <citation type="submission" date="2020-05" db="UniProtKB">
        <authorList>
            <consortium name="EnsemblMetazoa"/>
        </authorList>
    </citation>
    <scope>IDENTIFICATION</scope>
    <source>
        <strain evidence="2">FAR1</strain>
    </source>
</reference>
<dbReference type="Gene3D" id="3.40.1800.20">
    <property type="match status" value="1"/>
</dbReference>
<protein>
    <recommendedName>
        <fullName evidence="1">ZAD domain-containing protein</fullName>
    </recommendedName>
</protein>
<dbReference type="AlphaFoldDB" id="A0A182QN06"/>
<feature type="domain" description="ZAD" evidence="1">
    <location>
        <begin position="64"/>
        <end position="109"/>
    </location>
</feature>
<name>A0A182QN06_9DIPT</name>
<dbReference type="VEuPathDB" id="VectorBase:AFAF013461"/>
<evidence type="ECO:0000313" key="3">
    <source>
        <dbReference type="Proteomes" id="UP000075886"/>
    </source>
</evidence>
<dbReference type="GO" id="GO:0005634">
    <property type="term" value="C:nucleus"/>
    <property type="evidence" value="ECO:0007669"/>
    <property type="project" value="InterPro"/>
</dbReference>
<dbReference type="Proteomes" id="UP000075886">
    <property type="component" value="Unassembled WGS sequence"/>
</dbReference>
<dbReference type="EMBL" id="AXCN02000740">
    <property type="status" value="NOT_ANNOTATED_CDS"/>
    <property type="molecule type" value="Genomic_DNA"/>
</dbReference>
<accession>A0A182QN06</accession>
<dbReference type="Pfam" id="PF07776">
    <property type="entry name" value="zf-AD"/>
    <property type="match status" value="1"/>
</dbReference>
<dbReference type="GO" id="GO:0008270">
    <property type="term" value="F:zinc ion binding"/>
    <property type="evidence" value="ECO:0007669"/>
    <property type="project" value="InterPro"/>
</dbReference>
<reference evidence="3" key="1">
    <citation type="submission" date="2014-01" db="EMBL/GenBank/DDBJ databases">
        <title>The Genome Sequence of Anopheles farauti FAR1 (V2).</title>
        <authorList>
            <consortium name="The Broad Institute Genomics Platform"/>
            <person name="Neafsey D.E."/>
            <person name="Besansky N."/>
            <person name="Howell P."/>
            <person name="Walton C."/>
            <person name="Young S.K."/>
            <person name="Zeng Q."/>
            <person name="Gargeya S."/>
            <person name="Fitzgerald M."/>
            <person name="Haas B."/>
            <person name="Abouelleil A."/>
            <person name="Allen A.W."/>
            <person name="Alvarado L."/>
            <person name="Arachchi H.M."/>
            <person name="Berlin A.M."/>
            <person name="Chapman S.B."/>
            <person name="Gainer-Dewar J."/>
            <person name="Goldberg J."/>
            <person name="Griggs A."/>
            <person name="Gujja S."/>
            <person name="Hansen M."/>
            <person name="Howarth C."/>
            <person name="Imamovic A."/>
            <person name="Ireland A."/>
            <person name="Larimer J."/>
            <person name="McCowan C."/>
            <person name="Murphy C."/>
            <person name="Pearson M."/>
            <person name="Poon T.W."/>
            <person name="Priest M."/>
            <person name="Roberts A."/>
            <person name="Saif S."/>
            <person name="Shea T."/>
            <person name="Sisk P."/>
            <person name="Sykes S."/>
            <person name="Wortman J."/>
            <person name="Nusbaum C."/>
            <person name="Birren B."/>
        </authorList>
    </citation>
    <scope>NUCLEOTIDE SEQUENCE [LARGE SCALE GENOMIC DNA]</scope>
    <source>
        <strain evidence="3">FAR1</strain>
    </source>
</reference>
<dbReference type="InterPro" id="IPR012934">
    <property type="entry name" value="Znf_AD"/>
</dbReference>
<evidence type="ECO:0000259" key="1">
    <source>
        <dbReference type="SMART" id="SM00868"/>
    </source>
</evidence>
<dbReference type="EnsemblMetazoa" id="AFAF013461-RA">
    <property type="protein sequence ID" value="AFAF013461-PA"/>
    <property type="gene ID" value="AFAF013461"/>
</dbReference>
<dbReference type="STRING" id="69004.A0A182QN06"/>
<dbReference type="SUPFAM" id="SSF57716">
    <property type="entry name" value="Glucocorticoid receptor-like (DNA-binding domain)"/>
    <property type="match status" value="1"/>
</dbReference>
<organism evidence="2 3">
    <name type="scientific">Anopheles farauti</name>
    <dbReference type="NCBI Taxonomy" id="69004"/>
    <lineage>
        <taxon>Eukaryota</taxon>
        <taxon>Metazoa</taxon>
        <taxon>Ecdysozoa</taxon>
        <taxon>Arthropoda</taxon>
        <taxon>Hexapoda</taxon>
        <taxon>Insecta</taxon>
        <taxon>Pterygota</taxon>
        <taxon>Neoptera</taxon>
        <taxon>Endopterygota</taxon>
        <taxon>Diptera</taxon>
        <taxon>Nematocera</taxon>
        <taxon>Culicoidea</taxon>
        <taxon>Culicidae</taxon>
        <taxon>Anophelinae</taxon>
        <taxon>Anopheles</taxon>
    </lineage>
</organism>
<proteinExistence type="predicted"/>
<sequence length="195" mass="21948">MDLVVTGPEDDTLIIASLANRNRELVEEEKSHSIDASDAENGHRTKHGSLHLGYLRRKLSETLLLCCRKSIAPEDGLPTVVCSSCRDQLESCHRFRRVAHRTQKSLQSYLSYTAALNGSEQDLHHHARLMTLQCWPISRSRCPVLVRGRLLHRGCLALRVLAMRDCTQNVATNHEWHHTAARTMDAHASSAAEKL</sequence>
<dbReference type="SMART" id="SM00868">
    <property type="entry name" value="zf-AD"/>
    <property type="match status" value="1"/>
</dbReference>
<keyword evidence="3" id="KW-1185">Reference proteome</keyword>
<evidence type="ECO:0000313" key="2">
    <source>
        <dbReference type="EnsemblMetazoa" id="AFAF013461-PA"/>
    </source>
</evidence>